<dbReference type="PANTHER" id="PTHR10037:SF62">
    <property type="entry name" value="SODIUM CHANNEL PROTEIN 60E"/>
    <property type="match status" value="1"/>
</dbReference>
<dbReference type="GO" id="GO:0005248">
    <property type="term" value="F:voltage-gated sodium channel activity"/>
    <property type="evidence" value="ECO:0007669"/>
    <property type="project" value="TreeGrafter"/>
</dbReference>
<dbReference type="InterPro" id="IPR011992">
    <property type="entry name" value="EF-hand-dom_pair"/>
</dbReference>
<evidence type="ECO:0000256" key="2">
    <source>
        <dbReference type="ARBA" id="ARBA00022692"/>
    </source>
</evidence>
<keyword evidence="4 5" id="KW-0472">Membrane</keyword>
<keyword evidence="2 5" id="KW-0812">Transmembrane</keyword>
<dbReference type="InterPro" id="IPR005821">
    <property type="entry name" value="Ion_trans_dom"/>
</dbReference>
<dbReference type="Gene3D" id="1.10.238.10">
    <property type="entry name" value="EF-hand"/>
    <property type="match status" value="1"/>
</dbReference>
<feature type="domain" description="Ion transport" evidence="6">
    <location>
        <begin position="35"/>
        <end position="282"/>
    </location>
</feature>
<evidence type="ECO:0000256" key="5">
    <source>
        <dbReference type="SAM" id="Phobius"/>
    </source>
</evidence>
<dbReference type="OrthoDB" id="191686at2759"/>
<dbReference type="SUPFAM" id="SSF47473">
    <property type="entry name" value="EF-hand"/>
    <property type="match status" value="1"/>
</dbReference>
<dbReference type="Proteomes" id="UP000649617">
    <property type="component" value="Unassembled WGS sequence"/>
</dbReference>
<evidence type="ECO:0000256" key="3">
    <source>
        <dbReference type="ARBA" id="ARBA00022989"/>
    </source>
</evidence>
<evidence type="ECO:0000313" key="8">
    <source>
        <dbReference type="Proteomes" id="UP000649617"/>
    </source>
</evidence>
<keyword evidence="8" id="KW-1185">Reference proteome</keyword>
<dbReference type="InterPro" id="IPR027359">
    <property type="entry name" value="Volt_channel_dom_sf"/>
</dbReference>
<evidence type="ECO:0000256" key="4">
    <source>
        <dbReference type="ARBA" id="ARBA00023136"/>
    </source>
</evidence>
<dbReference type="InterPro" id="IPR043203">
    <property type="entry name" value="VGCC_Ca_Na"/>
</dbReference>
<dbReference type="GO" id="GO:0001518">
    <property type="term" value="C:voltage-gated sodium channel complex"/>
    <property type="evidence" value="ECO:0007669"/>
    <property type="project" value="TreeGrafter"/>
</dbReference>
<dbReference type="Pfam" id="PF00520">
    <property type="entry name" value="Ion_trans"/>
    <property type="match status" value="1"/>
</dbReference>
<dbReference type="Gene3D" id="1.10.287.70">
    <property type="match status" value="1"/>
</dbReference>
<dbReference type="EMBL" id="CAJNIZ010016446">
    <property type="protein sequence ID" value="CAE7386250.1"/>
    <property type="molecule type" value="Genomic_DNA"/>
</dbReference>
<feature type="transmembrane region" description="Helical" evidence="5">
    <location>
        <begin position="257"/>
        <end position="281"/>
    </location>
</feature>
<dbReference type="Gene3D" id="1.20.120.350">
    <property type="entry name" value="Voltage-gated potassium channels. Chain C"/>
    <property type="match status" value="1"/>
</dbReference>
<gene>
    <name evidence="7" type="primary">Cacna1i</name>
    <name evidence="7" type="ORF">SPIL2461_LOCUS9459</name>
</gene>
<feature type="transmembrane region" description="Helical" evidence="5">
    <location>
        <begin position="180"/>
        <end position="202"/>
    </location>
</feature>
<sequence>MISPTRNSLLLSTPKASEERHSCLSSLARWLHMNLNYVAGILLGVNLVFMCLELETQGRATGHLLGLQSLVTEVQDSQPVFRTLDVVFDLAFLSELLLRIALDRCGFFRSCANWFDMSLVLVGVCDICLFFTLGAESNIAAVHVIRALHTLRAIRLLRIFRLFRGLKLLIRACHAFLPTLGWSMVLLGLCMVMSGLLVGQLLQVFLLDDMLAAEHKRWVFQRYGTAYRSIYTLFEITFAGNWPTNIRPVLENVSDLFVIPFVLYITIITFAALRVITAVFLKDTLEAAQNDAEHQVTEKLKRKAQYVEKLEAMFWAIDETGNGMITEERLNALLSNSTVRAYLETLDLAVPEGTALFHILDNGDGEVTMEEFIDGVLRCKGPARAIDQVALQADLRQLDHKLTSALHLLSDRSTKKGTKTKPNKVAEHLKVFRLDQSMELTDVTRVRSLRSGRSGRSGSSASVHAWNCLLSVSPWPSVKVEGVCSLTEALSRQRKVRPQLDGWLNQKDAAMWLSAVDSLAFSLDAAEVEEAFLTTFFFGYWASKTMAPQVKLRGFEASYRSSSMQAAVAADLPREAMETLLQELTAEAAK</sequence>
<name>A0A812QJN7_SYMPI</name>
<keyword evidence="3 5" id="KW-1133">Transmembrane helix</keyword>
<comment type="caution">
    <text evidence="7">The sequence shown here is derived from an EMBL/GenBank/DDBJ whole genome shotgun (WGS) entry which is preliminary data.</text>
</comment>
<protein>
    <submittedName>
        <fullName evidence="7">Cacna1i protein</fullName>
    </submittedName>
</protein>
<accession>A0A812QJN7</accession>
<evidence type="ECO:0000259" key="6">
    <source>
        <dbReference type="Pfam" id="PF00520"/>
    </source>
</evidence>
<feature type="transmembrane region" description="Helical" evidence="5">
    <location>
        <begin position="35"/>
        <end position="54"/>
    </location>
</feature>
<reference evidence="7" key="1">
    <citation type="submission" date="2021-02" db="EMBL/GenBank/DDBJ databases">
        <authorList>
            <person name="Dougan E. K."/>
            <person name="Rhodes N."/>
            <person name="Thang M."/>
            <person name="Chan C."/>
        </authorList>
    </citation>
    <scope>NUCLEOTIDE SEQUENCE</scope>
</reference>
<comment type="subcellular location">
    <subcellularLocation>
        <location evidence="1">Membrane</location>
        <topology evidence="1">Multi-pass membrane protein</topology>
    </subcellularLocation>
</comment>
<proteinExistence type="predicted"/>
<feature type="transmembrane region" description="Helical" evidence="5">
    <location>
        <begin position="114"/>
        <end position="133"/>
    </location>
</feature>
<dbReference type="AlphaFoldDB" id="A0A812QJN7"/>
<organism evidence="7 8">
    <name type="scientific">Symbiodinium pilosum</name>
    <name type="common">Dinoflagellate</name>
    <dbReference type="NCBI Taxonomy" id="2952"/>
    <lineage>
        <taxon>Eukaryota</taxon>
        <taxon>Sar</taxon>
        <taxon>Alveolata</taxon>
        <taxon>Dinophyceae</taxon>
        <taxon>Suessiales</taxon>
        <taxon>Symbiodiniaceae</taxon>
        <taxon>Symbiodinium</taxon>
    </lineage>
</organism>
<dbReference type="PANTHER" id="PTHR10037">
    <property type="entry name" value="VOLTAGE-GATED CATION CHANNEL CALCIUM AND SODIUM"/>
    <property type="match status" value="1"/>
</dbReference>
<evidence type="ECO:0000313" key="7">
    <source>
        <dbReference type="EMBL" id="CAE7386250.1"/>
    </source>
</evidence>
<dbReference type="SUPFAM" id="SSF81324">
    <property type="entry name" value="Voltage-gated potassium channels"/>
    <property type="match status" value="1"/>
</dbReference>
<evidence type="ECO:0000256" key="1">
    <source>
        <dbReference type="ARBA" id="ARBA00004141"/>
    </source>
</evidence>